<evidence type="ECO:0000256" key="1">
    <source>
        <dbReference type="SAM" id="MobiDB-lite"/>
    </source>
</evidence>
<protein>
    <submittedName>
        <fullName evidence="2">Uncharacterized protein</fullName>
    </submittedName>
</protein>
<reference evidence="2 3" key="1">
    <citation type="journal article" date="2019" name="Sci. Rep.">
        <title>Orb-weaving spider Araneus ventricosus genome elucidates the spidroin gene catalogue.</title>
        <authorList>
            <person name="Kono N."/>
            <person name="Nakamura H."/>
            <person name="Ohtoshi R."/>
            <person name="Moran D.A.P."/>
            <person name="Shinohara A."/>
            <person name="Yoshida Y."/>
            <person name="Fujiwara M."/>
            <person name="Mori M."/>
            <person name="Tomita M."/>
            <person name="Arakawa K."/>
        </authorList>
    </citation>
    <scope>NUCLEOTIDE SEQUENCE [LARGE SCALE GENOMIC DNA]</scope>
</reference>
<name>A0A4Y2F2X6_ARAVE</name>
<dbReference type="Proteomes" id="UP000499080">
    <property type="component" value="Unassembled WGS sequence"/>
</dbReference>
<comment type="caution">
    <text evidence="2">The sequence shown here is derived from an EMBL/GenBank/DDBJ whole genome shotgun (WGS) entry which is preliminary data.</text>
</comment>
<proteinExistence type="predicted"/>
<organism evidence="2 3">
    <name type="scientific">Araneus ventricosus</name>
    <name type="common">Orbweaver spider</name>
    <name type="synonym">Epeira ventricosa</name>
    <dbReference type="NCBI Taxonomy" id="182803"/>
    <lineage>
        <taxon>Eukaryota</taxon>
        <taxon>Metazoa</taxon>
        <taxon>Ecdysozoa</taxon>
        <taxon>Arthropoda</taxon>
        <taxon>Chelicerata</taxon>
        <taxon>Arachnida</taxon>
        <taxon>Araneae</taxon>
        <taxon>Araneomorphae</taxon>
        <taxon>Entelegynae</taxon>
        <taxon>Araneoidea</taxon>
        <taxon>Araneidae</taxon>
        <taxon>Araneus</taxon>
    </lineage>
</organism>
<keyword evidence="3" id="KW-1185">Reference proteome</keyword>
<feature type="region of interest" description="Disordered" evidence="1">
    <location>
        <begin position="1"/>
        <end position="23"/>
    </location>
</feature>
<dbReference type="EMBL" id="BGPR01000796">
    <property type="protein sequence ID" value="GBM35880.1"/>
    <property type="molecule type" value="Genomic_DNA"/>
</dbReference>
<accession>A0A4Y2F2X6</accession>
<sequence>MSRATPELAPPSIQTSTPHQQEDFWPLTYDSACSGPTYTADLQWNRDLSVPGSRRDSTEDPPCMVLCPMRTSLTSGISAHIVGLLDLNYLWQENLANN</sequence>
<evidence type="ECO:0000313" key="2">
    <source>
        <dbReference type="EMBL" id="GBM35880.1"/>
    </source>
</evidence>
<gene>
    <name evidence="2" type="ORF">AVEN_125871_1</name>
</gene>
<evidence type="ECO:0000313" key="3">
    <source>
        <dbReference type="Proteomes" id="UP000499080"/>
    </source>
</evidence>
<dbReference type="AlphaFoldDB" id="A0A4Y2F2X6"/>